<gene>
    <name evidence="1" type="ORF">LCGC14_1066040</name>
</gene>
<sequence length="101" mass="11659">MLLYDPVSKKLYIADYKPDLDFEDFGNHNAHDSFINSIPQIAAYALLFKEKFGIEVEGLIFNSEGAWTFKPNVVLNPINTFMLGIYPTWIPPWQPLMKYSV</sequence>
<proteinExistence type="predicted"/>
<dbReference type="EMBL" id="LAZR01004560">
    <property type="protein sequence ID" value="KKN07526.1"/>
    <property type="molecule type" value="Genomic_DNA"/>
</dbReference>
<name>A0A0F9Q2P2_9ZZZZ</name>
<evidence type="ECO:0000313" key="1">
    <source>
        <dbReference type="EMBL" id="KKN07526.1"/>
    </source>
</evidence>
<evidence type="ECO:0008006" key="2">
    <source>
        <dbReference type="Google" id="ProtNLM"/>
    </source>
</evidence>
<dbReference type="AlphaFoldDB" id="A0A0F9Q2P2"/>
<accession>A0A0F9Q2P2</accession>
<reference evidence="1" key="1">
    <citation type="journal article" date="2015" name="Nature">
        <title>Complex archaea that bridge the gap between prokaryotes and eukaryotes.</title>
        <authorList>
            <person name="Spang A."/>
            <person name="Saw J.H."/>
            <person name="Jorgensen S.L."/>
            <person name="Zaremba-Niedzwiedzka K."/>
            <person name="Martijn J."/>
            <person name="Lind A.E."/>
            <person name="van Eijk R."/>
            <person name="Schleper C."/>
            <person name="Guy L."/>
            <person name="Ettema T.J."/>
        </authorList>
    </citation>
    <scope>NUCLEOTIDE SEQUENCE</scope>
</reference>
<organism evidence="1">
    <name type="scientific">marine sediment metagenome</name>
    <dbReference type="NCBI Taxonomy" id="412755"/>
    <lineage>
        <taxon>unclassified sequences</taxon>
        <taxon>metagenomes</taxon>
        <taxon>ecological metagenomes</taxon>
    </lineage>
</organism>
<protein>
    <recommendedName>
        <fullName evidence="2">PD-(D/E)XK endonuclease-like domain-containing protein</fullName>
    </recommendedName>
</protein>
<comment type="caution">
    <text evidence="1">The sequence shown here is derived from an EMBL/GenBank/DDBJ whole genome shotgun (WGS) entry which is preliminary data.</text>
</comment>